<gene>
    <name evidence="2" type="ORF">WAX74_17120</name>
</gene>
<proteinExistence type="predicted"/>
<evidence type="ECO:0000313" key="2">
    <source>
        <dbReference type="EMBL" id="MEI4771350.1"/>
    </source>
</evidence>
<evidence type="ECO:0000256" key="1">
    <source>
        <dbReference type="SAM" id="Phobius"/>
    </source>
</evidence>
<keyword evidence="1" id="KW-0472">Membrane</keyword>
<sequence length="233" mass="27066">MLGFIRYQFISYIRSFKIIPPAASFLIWVFVLYSYSGVEILSSYAVTSIAIYTIMTWVSMSIFSIEEETEKNILFVHLSKKNYLWGKWLICILIAIMLMLFAIFYPLLMNSFKETMQPIHFALSVLIHFLLAIFGIIVGSLSSISSFVPKKYTWLFAVFVIVLTLSYEGIVEKLPLLKWLFIVFPPVVNLIYFFEPDSLEQFGVEFWMISAFAIMYTIIGFTVLTKLFLKEES</sequence>
<feature type="transmembrane region" description="Helical" evidence="1">
    <location>
        <begin position="206"/>
        <end position="229"/>
    </location>
</feature>
<dbReference type="EMBL" id="JBAWSY010000018">
    <property type="protein sequence ID" value="MEI4771350.1"/>
    <property type="molecule type" value="Genomic_DNA"/>
</dbReference>
<dbReference type="Proteomes" id="UP001364890">
    <property type="component" value="Unassembled WGS sequence"/>
</dbReference>
<feature type="transmembrane region" description="Helical" evidence="1">
    <location>
        <begin position="84"/>
        <end position="107"/>
    </location>
</feature>
<protein>
    <recommendedName>
        <fullName evidence="4">ABC transporter permease</fullName>
    </recommendedName>
</protein>
<reference evidence="2 3" key="1">
    <citation type="submission" date="2024-01" db="EMBL/GenBank/DDBJ databases">
        <title>Seven novel Bacillus-like species.</title>
        <authorList>
            <person name="Liu G."/>
        </authorList>
    </citation>
    <scope>NUCLEOTIDE SEQUENCE [LARGE SCALE GENOMIC DNA]</scope>
    <source>
        <strain evidence="2 3">FJAT-51614</strain>
    </source>
</reference>
<keyword evidence="1" id="KW-1133">Transmembrane helix</keyword>
<evidence type="ECO:0000313" key="3">
    <source>
        <dbReference type="Proteomes" id="UP001364890"/>
    </source>
</evidence>
<feature type="transmembrane region" description="Helical" evidence="1">
    <location>
        <begin position="41"/>
        <end position="63"/>
    </location>
</feature>
<evidence type="ECO:0008006" key="4">
    <source>
        <dbReference type="Google" id="ProtNLM"/>
    </source>
</evidence>
<feature type="transmembrane region" description="Helical" evidence="1">
    <location>
        <begin position="119"/>
        <end position="140"/>
    </location>
</feature>
<name>A0ABU8F8Q7_9BACI</name>
<feature type="transmembrane region" description="Helical" evidence="1">
    <location>
        <begin position="152"/>
        <end position="170"/>
    </location>
</feature>
<keyword evidence="1" id="KW-0812">Transmembrane</keyword>
<accession>A0ABU8F8Q7</accession>
<comment type="caution">
    <text evidence="2">The sequence shown here is derived from an EMBL/GenBank/DDBJ whole genome shotgun (WGS) entry which is preliminary data.</text>
</comment>
<organism evidence="2 3">
    <name type="scientific">Psychrobacillus mangrovi</name>
    <dbReference type="NCBI Taxonomy" id="3117745"/>
    <lineage>
        <taxon>Bacteria</taxon>
        <taxon>Bacillati</taxon>
        <taxon>Bacillota</taxon>
        <taxon>Bacilli</taxon>
        <taxon>Bacillales</taxon>
        <taxon>Bacillaceae</taxon>
        <taxon>Psychrobacillus</taxon>
    </lineage>
</organism>
<feature type="transmembrane region" description="Helical" evidence="1">
    <location>
        <begin position="12"/>
        <end position="35"/>
    </location>
</feature>
<dbReference type="RefSeq" id="WP_336498898.1">
    <property type="nucleotide sequence ID" value="NZ_JBAWSY010000018.1"/>
</dbReference>
<keyword evidence="3" id="KW-1185">Reference proteome</keyword>